<keyword evidence="2" id="KW-0547">Nucleotide-binding</keyword>
<protein>
    <submittedName>
        <fullName evidence="6">ABC transporter ATP-binding protein</fullName>
    </submittedName>
</protein>
<dbReference type="InterPro" id="IPR017871">
    <property type="entry name" value="ABC_transporter-like_CS"/>
</dbReference>
<dbReference type="SUPFAM" id="SSF52540">
    <property type="entry name" value="P-loop containing nucleoside triphosphate hydrolases"/>
    <property type="match status" value="1"/>
</dbReference>
<dbReference type="GO" id="GO:0022857">
    <property type="term" value="F:transmembrane transporter activity"/>
    <property type="evidence" value="ECO:0007669"/>
    <property type="project" value="UniProtKB-ARBA"/>
</dbReference>
<dbReference type="InterPro" id="IPR003593">
    <property type="entry name" value="AAA+_ATPase"/>
</dbReference>
<dbReference type="InterPro" id="IPR003439">
    <property type="entry name" value="ABC_transporter-like_ATP-bd"/>
</dbReference>
<dbReference type="GeneID" id="56729986"/>
<dbReference type="GO" id="GO:0016887">
    <property type="term" value="F:ATP hydrolysis activity"/>
    <property type="evidence" value="ECO:0007669"/>
    <property type="project" value="InterPro"/>
</dbReference>
<accession>A0A853HCU6</accession>
<dbReference type="AlphaFoldDB" id="A0A853HCU6"/>
<dbReference type="SMART" id="SM00382">
    <property type="entry name" value="AAA"/>
    <property type="match status" value="1"/>
</dbReference>
<keyword evidence="1" id="KW-0813">Transport</keyword>
<dbReference type="Gene3D" id="3.40.50.300">
    <property type="entry name" value="P-loop containing nucleotide triphosphate hydrolases"/>
    <property type="match status" value="1"/>
</dbReference>
<dbReference type="PANTHER" id="PTHR42798">
    <property type="entry name" value="LIPOPROTEIN-RELEASING SYSTEM ATP-BINDING PROTEIN LOLD"/>
    <property type="match status" value="1"/>
</dbReference>
<dbReference type="PROSITE" id="PS00211">
    <property type="entry name" value="ABC_TRANSPORTER_1"/>
    <property type="match status" value="1"/>
</dbReference>
<feature type="domain" description="ABC transporter" evidence="5">
    <location>
        <begin position="11"/>
        <end position="236"/>
    </location>
</feature>
<evidence type="ECO:0000256" key="3">
    <source>
        <dbReference type="ARBA" id="ARBA00022840"/>
    </source>
</evidence>
<dbReference type="FunFam" id="3.40.50.300:FF:000032">
    <property type="entry name" value="Export ABC transporter ATP-binding protein"/>
    <property type="match status" value="1"/>
</dbReference>
<dbReference type="GO" id="GO:1902495">
    <property type="term" value="C:transmembrane transporter complex"/>
    <property type="evidence" value="ECO:0007669"/>
    <property type="project" value="UniProtKB-ARBA"/>
</dbReference>
<proteinExistence type="inferred from homology"/>
<evidence type="ECO:0000256" key="4">
    <source>
        <dbReference type="ARBA" id="ARBA00038388"/>
    </source>
</evidence>
<dbReference type="Pfam" id="PF00005">
    <property type="entry name" value="ABC_tran"/>
    <property type="match status" value="1"/>
</dbReference>
<dbReference type="EMBL" id="JABTXY010000024">
    <property type="protein sequence ID" value="NYV42624.1"/>
    <property type="molecule type" value="Genomic_DNA"/>
</dbReference>
<gene>
    <name evidence="6" type="ORF">HRR37_09600</name>
</gene>
<keyword evidence="3 6" id="KW-0067">ATP-binding</keyword>
<evidence type="ECO:0000256" key="2">
    <source>
        <dbReference type="ARBA" id="ARBA00022741"/>
    </source>
</evidence>
<dbReference type="RefSeq" id="WP_015386504.1">
    <property type="nucleotide sequence ID" value="NZ_CAWNSY010000083.1"/>
</dbReference>
<evidence type="ECO:0000313" key="6">
    <source>
        <dbReference type="EMBL" id="NYV42624.1"/>
    </source>
</evidence>
<dbReference type="GO" id="GO:0005524">
    <property type="term" value="F:ATP binding"/>
    <property type="evidence" value="ECO:0007669"/>
    <property type="project" value="UniProtKB-KW"/>
</dbReference>
<name>A0A853HCU6_CROSK</name>
<evidence type="ECO:0000259" key="5">
    <source>
        <dbReference type="PROSITE" id="PS50893"/>
    </source>
</evidence>
<dbReference type="CDD" id="cd03255">
    <property type="entry name" value="ABC_MJ0796_LolCDE_FtsE"/>
    <property type="match status" value="1"/>
</dbReference>
<dbReference type="PANTHER" id="PTHR42798:SF7">
    <property type="entry name" value="ALPHA-D-RIBOSE 1-METHYLPHOSPHONATE 5-TRIPHOSPHATE SYNTHASE SUBUNIT PHNL"/>
    <property type="match status" value="1"/>
</dbReference>
<reference evidence="6 7" key="1">
    <citation type="submission" date="2020-05" db="EMBL/GenBank/DDBJ databases">
        <title>The draft genome of Cronobacter sakazakii strain 145005.</title>
        <authorList>
            <person name="Yang J."/>
            <person name="Liu L."/>
            <person name="Feng Y."/>
            <person name="Zong Z."/>
        </authorList>
    </citation>
    <scope>NUCLEOTIDE SEQUENCE [LARGE SCALE GENOMIC DNA]</scope>
    <source>
        <strain evidence="6 7">145005</strain>
    </source>
</reference>
<dbReference type="InterPro" id="IPR027417">
    <property type="entry name" value="P-loop_NTPase"/>
</dbReference>
<dbReference type="InterPro" id="IPR017911">
    <property type="entry name" value="MacB-like_ATP-bd"/>
</dbReference>
<evidence type="ECO:0000256" key="1">
    <source>
        <dbReference type="ARBA" id="ARBA00022448"/>
    </source>
</evidence>
<dbReference type="Proteomes" id="UP000548673">
    <property type="component" value="Unassembled WGS sequence"/>
</dbReference>
<dbReference type="KEGG" id="csj:CSK29544_02440"/>
<evidence type="ECO:0000313" key="7">
    <source>
        <dbReference type="Proteomes" id="UP000548673"/>
    </source>
</evidence>
<comment type="caution">
    <text evidence="6">The sequence shown here is derived from an EMBL/GenBank/DDBJ whole genome shotgun (WGS) entry which is preliminary data.</text>
</comment>
<organism evidence="6 7">
    <name type="scientific">Cronobacter sakazakii</name>
    <name type="common">Enterobacter sakazakii</name>
    <dbReference type="NCBI Taxonomy" id="28141"/>
    <lineage>
        <taxon>Bacteria</taxon>
        <taxon>Pseudomonadati</taxon>
        <taxon>Pseudomonadota</taxon>
        <taxon>Gammaproteobacteria</taxon>
        <taxon>Enterobacterales</taxon>
        <taxon>Enterobacteriaceae</taxon>
        <taxon>Cronobacter</taxon>
    </lineage>
</organism>
<sequence>MTEVQYNKDIICLRNISHSYLKDLSRQVILNNISLSIPHGQSCAIVGASGSGKSTLLNIIGLLDKPNVGSVFINGTEMSQANSEIRAIARNQIIGFVFQSYNLLPRLTILDNVALPLFYRGVSKSNAYKAAKIQLNRVGLSDKIQYKPADLSGGQRQRVAIARSLIGEPILLLADEPTGNLDSKNAEGIINLLMSLNQTEKTTLLLVTHDKSLAGCMSRCIEVHDGTISERSHANG</sequence>
<comment type="similarity">
    <text evidence="4">Belongs to the ABC transporter superfamily. Macrolide exporter (TC 3.A.1.122) family.</text>
</comment>
<dbReference type="PROSITE" id="PS50893">
    <property type="entry name" value="ABC_TRANSPORTER_2"/>
    <property type="match status" value="1"/>
</dbReference>